<name>F7ZML6_ROSLO</name>
<proteinExistence type="predicted"/>
<evidence type="ECO:0008006" key="3">
    <source>
        <dbReference type="Google" id="ProtNLM"/>
    </source>
</evidence>
<protein>
    <recommendedName>
        <fullName evidence="3">Sulfotransferase domain-containing protein</fullName>
    </recommendedName>
</protein>
<dbReference type="InterPro" id="IPR027417">
    <property type="entry name" value="P-loop_NTPase"/>
</dbReference>
<dbReference type="OrthoDB" id="5724543at2"/>
<dbReference type="Gene3D" id="3.40.50.300">
    <property type="entry name" value="P-loop containing nucleotide triphosphate hydrolases"/>
    <property type="match status" value="1"/>
</dbReference>
<dbReference type="SUPFAM" id="SSF52540">
    <property type="entry name" value="P-loop containing nucleoside triphosphate hydrolases"/>
    <property type="match status" value="1"/>
</dbReference>
<evidence type="ECO:0000313" key="2">
    <source>
        <dbReference type="Proteomes" id="UP000001353"/>
    </source>
</evidence>
<keyword evidence="1" id="KW-0614">Plasmid</keyword>
<dbReference type="HOGENOM" id="CLU_996803_0_0_5"/>
<sequence length="271" mass="31104">MPRPKRIHVVGSSPRSGTTLAFELLTSCFDIDKFGKHEISLFEYPKEASANYASKKPTDLIHVKRLLAWDKKMHCLYMDRDPRDIVVSQHGSRIGEYWCDFPQWRRNERLIAHLRDHPRIHICRYEDLVMNPDHEQDLILARFPFLAKVHSFSNFEKVSQSSEAAQKALKGVRKISAKSVGTWRSDLPRVAAQLRAHPDMAEAVVAAGYAKDTSWTTACDGVDPDEAQSIRAQYAALRNKRGGALVWGRVQRRLRSFAQEARYALRNSLYR</sequence>
<dbReference type="RefSeq" id="WP_013959961.1">
    <property type="nucleotide sequence ID" value="NC_015729.1"/>
</dbReference>
<dbReference type="eggNOG" id="ENOG5032R0B">
    <property type="taxonomic scope" value="Bacteria"/>
</dbReference>
<accession>F7ZML6</accession>
<reference evidence="1 2" key="1">
    <citation type="journal article" date="2011" name="BMC Genomics">
        <title>Comparative genome analysis and genome-guided physiological analysis of Roseobacter litoralis.</title>
        <authorList>
            <person name="Kalhoefer D."/>
            <person name="Thole S."/>
            <person name="Voget S."/>
            <person name="Lehmann R."/>
            <person name="Liesegang H."/>
            <person name="Wollher A."/>
            <person name="Daniel R."/>
            <person name="Simon M."/>
            <person name="Brinkhoff T."/>
        </authorList>
    </citation>
    <scope>NUCLEOTIDE SEQUENCE [LARGE SCALE GENOMIC DNA]</scope>
    <source>
        <strain evidence="2">ATCC 49566 / DSM 6996 / JCM 21268 / NBRC 15278 / OCh 149</strain>
    </source>
</reference>
<geneLocation type="plasmid" evidence="1 2">
    <name>pRLO149_63</name>
</geneLocation>
<dbReference type="EMBL" id="CP002626">
    <property type="protein sequence ID" value="AEI96553.1"/>
    <property type="molecule type" value="Genomic_DNA"/>
</dbReference>
<dbReference type="Proteomes" id="UP000001353">
    <property type="component" value="Plasmid pRLO149_63"/>
</dbReference>
<keyword evidence="2" id="KW-1185">Reference proteome</keyword>
<dbReference type="KEGG" id="rli:RLO149_p630450"/>
<dbReference type="AlphaFoldDB" id="F7ZML6"/>
<organism evidence="1 2">
    <name type="scientific">Roseobacter litoralis (strain ATCC 49566 / DSM 6996 / JCM 21268 / NBRC 15278 / OCh 149)</name>
    <dbReference type="NCBI Taxonomy" id="391595"/>
    <lineage>
        <taxon>Bacteria</taxon>
        <taxon>Pseudomonadati</taxon>
        <taxon>Pseudomonadota</taxon>
        <taxon>Alphaproteobacteria</taxon>
        <taxon>Rhodobacterales</taxon>
        <taxon>Roseobacteraceae</taxon>
        <taxon>Roseobacter</taxon>
    </lineage>
</organism>
<gene>
    <name evidence="1" type="ordered locus">RLO149_p630450</name>
</gene>
<evidence type="ECO:0000313" key="1">
    <source>
        <dbReference type="EMBL" id="AEI96553.1"/>
    </source>
</evidence>